<evidence type="ECO:0000313" key="4">
    <source>
        <dbReference type="Proteomes" id="UP001190700"/>
    </source>
</evidence>
<feature type="compositionally biased region" description="Polar residues" evidence="1">
    <location>
        <begin position="60"/>
        <end position="72"/>
    </location>
</feature>
<sequence>VNLAASTDYSATLAEMKMLMDCHNSETAIAGEYSCAISPPPPPDDGSPTPTGMPIAADSVDTTTMPTSQATGSPIAADRVDTTTMPTSQATGAPIALEESRSPTKLSEDGSPADDQSGWTCTSTIAFSYVICGIVLIFTR</sequence>
<feature type="compositionally biased region" description="Basic and acidic residues" evidence="1">
    <location>
        <begin position="98"/>
        <end position="108"/>
    </location>
</feature>
<evidence type="ECO:0000256" key="1">
    <source>
        <dbReference type="SAM" id="MobiDB-lite"/>
    </source>
</evidence>
<dbReference type="Proteomes" id="UP001190700">
    <property type="component" value="Unassembled WGS sequence"/>
</dbReference>
<proteinExistence type="predicted"/>
<name>A0AAE0H3L4_9CHLO</name>
<feature type="transmembrane region" description="Helical" evidence="2">
    <location>
        <begin position="117"/>
        <end position="138"/>
    </location>
</feature>
<organism evidence="3 4">
    <name type="scientific">Cymbomonas tetramitiformis</name>
    <dbReference type="NCBI Taxonomy" id="36881"/>
    <lineage>
        <taxon>Eukaryota</taxon>
        <taxon>Viridiplantae</taxon>
        <taxon>Chlorophyta</taxon>
        <taxon>Pyramimonadophyceae</taxon>
        <taxon>Pyramimonadales</taxon>
        <taxon>Pyramimonadaceae</taxon>
        <taxon>Cymbomonas</taxon>
    </lineage>
</organism>
<feature type="region of interest" description="Disordered" evidence="1">
    <location>
        <begin position="33"/>
        <end position="117"/>
    </location>
</feature>
<gene>
    <name evidence="3" type="ORF">CYMTET_3275</name>
</gene>
<accession>A0AAE0H3L4</accession>
<protein>
    <submittedName>
        <fullName evidence="3">Uncharacterized protein</fullName>
    </submittedName>
</protein>
<dbReference type="EMBL" id="LGRX02000170">
    <property type="protein sequence ID" value="KAK3289287.1"/>
    <property type="molecule type" value="Genomic_DNA"/>
</dbReference>
<evidence type="ECO:0000313" key="3">
    <source>
        <dbReference type="EMBL" id="KAK3289287.1"/>
    </source>
</evidence>
<dbReference type="AlphaFoldDB" id="A0AAE0H3L4"/>
<keyword evidence="2" id="KW-1133">Transmembrane helix</keyword>
<keyword evidence="2" id="KW-0472">Membrane</keyword>
<reference evidence="3 4" key="1">
    <citation type="journal article" date="2015" name="Genome Biol. Evol.">
        <title>Comparative Genomics of a Bacterivorous Green Alga Reveals Evolutionary Causalities and Consequences of Phago-Mixotrophic Mode of Nutrition.</title>
        <authorList>
            <person name="Burns J.A."/>
            <person name="Paasch A."/>
            <person name="Narechania A."/>
            <person name="Kim E."/>
        </authorList>
    </citation>
    <scope>NUCLEOTIDE SEQUENCE [LARGE SCALE GENOMIC DNA]</scope>
    <source>
        <strain evidence="3 4">PLY_AMNH</strain>
    </source>
</reference>
<keyword evidence="4" id="KW-1185">Reference proteome</keyword>
<feature type="non-terminal residue" evidence="3">
    <location>
        <position position="1"/>
    </location>
</feature>
<evidence type="ECO:0000256" key="2">
    <source>
        <dbReference type="SAM" id="Phobius"/>
    </source>
</evidence>
<feature type="compositionally biased region" description="Polar residues" evidence="1">
    <location>
        <begin position="82"/>
        <end position="91"/>
    </location>
</feature>
<keyword evidence="2" id="KW-0812">Transmembrane</keyword>
<comment type="caution">
    <text evidence="3">The sequence shown here is derived from an EMBL/GenBank/DDBJ whole genome shotgun (WGS) entry which is preliminary data.</text>
</comment>